<evidence type="ECO:0000256" key="5">
    <source>
        <dbReference type="ARBA" id="ARBA00023136"/>
    </source>
</evidence>
<dbReference type="InterPro" id="IPR036259">
    <property type="entry name" value="MFS_trans_sf"/>
</dbReference>
<evidence type="ECO:0000256" key="3">
    <source>
        <dbReference type="ARBA" id="ARBA00022692"/>
    </source>
</evidence>
<evidence type="ECO:0000256" key="2">
    <source>
        <dbReference type="ARBA" id="ARBA00009172"/>
    </source>
</evidence>
<dbReference type="InterPro" id="IPR051951">
    <property type="entry name" value="UNC-93_regulatory"/>
</dbReference>
<feature type="region of interest" description="Disordered" evidence="6">
    <location>
        <begin position="92"/>
        <end position="167"/>
    </location>
</feature>
<feature type="transmembrane region" description="Helical" evidence="7">
    <location>
        <begin position="775"/>
        <end position="796"/>
    </location>
</feature>
<organism evidence="8 9">
    <name type="scientific">Aplysia californica</name>
    <name type="common">California sea hare</name>
    <dbReference type="NCBI Taxonomy" id="6500"/>
    <lineage>
        <taxon>Eukaryota</taxon>
        <taxon>Metazoa</taxon>
        <taxon>Spiralia</taxon>
        <taxon>Lophotrochozoa</taxon>
        <taxon>Mollusca</taxon>
        <taxon>Gastropoda</taxon>
        <taxon>Heterobranchia</taxon>
        <taxon>Euthyneura</taxon>
        <taxon>Tectipleura</taxon>
        <taxon>Aplysiida</taxon>
        <taxon>Aplysioidea</taxon>
        <taxon>Aplysiidae</taxon>
        <taxon>Aplysia</taxon>
    </lineage>
</organism>
<dbReference type="PANTHER" id="PTHR19444">
    <property type="entry name" value="UNC-93 RELATED"/>
    <property type="match status" value="1"/>
</dbReference>
<dbReference type="InterPro" id="IPR010291">
    <property type="entry name" value="Ion_channel_UNC-93"/>
</dbReference>
<feature type="transmembrane region" description="Helical" evidence="7">
    <location>
        <begin position="366"/>
        <end position="384"/>
    </location>
</feature>
<feature type="transmembrane region" description="Helical" evidence="7">
    <location>
        <begin position="334"/>
        <end position="354"/>
    </location>
</feature>
<feature type="transmembrane region" description="Helical" evidence="7">
    <location>
        <begin position="651"/>
        <end position="674"/>
    </location>
</feature>
<evidence type="ECO:0000256" key="7">
    <source>
        <dbReference type="SAM" id="Phobius"/>
    </source>
</evidence>
<keyword evidence="8" id="KW-1185">Reference proteome</keyword>
<feature type="transmembrane region" description="Helical" evidence="7">
    <location>
        <begin position="686"/>
        <end position="705"/>
    </location>
</feature>
<evidence type="ECO:0000256" key="4">
    <source>
        <dbReference type="ARBA" id="ARBA00022989"/>
    </source>
</evidence>
<dbReference type="RefSeq" id="XP_012938916.1">
    <property type="nucleotide sequence ID" value="XM_013083462.2"/>
</dbReference>
<reference evidence="9" key="1">
    <citation type="submission" date="2025-08" db="UniProtKB">
        <authorList>
            <consortium name="RefSeq"/>
        </authorList>
    </citation>
    <scope>IDENTIFICATION</scope>
</reference>
<evidence type="ECO:0000256" key="6">
    <source>
        <dbReference type="SAM" id="MobiDB-lite"/>
    </source>
</evidence>
<feature type="compositionally biased region" description="Polar residues" evidence="6">
    <location>
        <begin position="23"/>
        <end position="34"/>
    </location>
</feature>
<keyword evidence="5 7" id="KW-0472">Membrane</keyword>
<feature type="transmembrane region" description="Helical" evidence="7">
    <location>
        <begin position="621"/>
        <end position="639"/>
    </location>
</feature>
<feature type="transmembrane region" description="Helical" evidence="7">
    <location>
        <begin position="566"/>
        <end position="587"/>
    </location>
</feature>
<feature type="transmembrane region" description="Helical" evidence="7">
    <location>
        <begin position="434"/>
        <end position="457"/>
    </location>
</feature>
<dbReference type="Pfam" id="PF05978">
    <property type="entry name" value="UNC-93"/>
    <property type="match status" value="1"/>
</dbReference>
<feature type="transmembrane region" description="Helical" evidence="7">
    <location>
        <begin position="305"/>
        <end position="322"/>
    </location>
</feature>
<feature type="compositionally biased region" description="Low complexity" evidence="6">
    <location>
        <begin position="36"/>
        <end position="65"/>
    </location>
</feature>
<accession>A0ABM1A1G9</accession>
<keyword evidence="4 7" id="KW-1133">Transmembrane helix</keyword>
<comment type="subcellular location">
    <subcellularLocation>
        <location evidence="1">Membrane</location>
        <topology evidence="1">Multi-pass membrane protein</topology>
    </subcellularLocation>
</comment>
<protein>
    <submittedName>
        <fullName evidence="9">Protein unc-93 homolog A</fullName>
    </submittedName>
</protein>
<comment type="similarity">
    <text evidence="2">Belongs to the unc-93 family.</text>
</comment>
<gene>
    <name evidence="9" type="primary">LOC101854578</name>
</gene>
<evidence type="ECO:0000313" key="8">
    <source>
        <dbReference type="Proteomes" id="UP000694888"/>
    </source>
</evidence>
<feature type="transmembrane region" description="Helical" evidence="7">
    <location>
        <begin position="390"/>
        <end position="414"/>
    </location>
</feature>
<feature type="compositionally biased region" description="Basic and acidic residues" evidence="6">
    <location>
        <begin position="153"/>
        <end position="162"/>
    </location>
</feature>
<proteinExistence type="inferred from homology"/>
<feature type="region of interest" description="Disordered" evidence="6">
    <location>
        <begin position="1"/>
        <end position="70"/>
    </location>
</feature>
<name>A0ABM1A1G9_APLCA</name>
<dbReference type="SUPFAM" id="SSF103473">
    <property type="entry name" value="MFS general substrate transporter"/>
    <property type="match status" value="2"/>
</dbReference>
<feature type="non-terminal residue" evidence="9">
    <location>
        <position position="812"/>
    </location>
</feature>
<evidence type="ECO:0000313" key="9">
    <source>
        <dbReference type="RefSeq" id="XP_012938916.1"/>
    </source>
</evidence>
<dbReference type="Gene3D" id="1.20.1250.20">
    <property type="entry name" value="MFS general substrate transporter like domains"/>
    <property type="match status" value="2"/>
</dbReference>
<keyword evidence="3 7" id="KW-0812">Transmembrane</keyword>
<feature type="compositionally biased region" description="Low complexity" evidence="6">
    <location>
        <begin position="1"/>
        <end position="22"/>
    </location>
</feature>
<dbReference type="Proteomes" id="UP000694888">
    <property type="component" value="Unplaced"/>
</dbReference>
<dbReference type="PANTHER" id="PTHR19444:SF13">
    <property type="entry name" value="PROTEIN UNC-93 HOMOLOG A"/>
    <property type="match status" value="1"/>
</dbReference>
<evidence type="ECO:0000256" key="1">
    <source>
        <dbReference type="ARBA" id="ARBA00004141"/>
    </source>
</evidence>
<sequence length="812" mass="87325">MDTDTSHTPLTPLTPDDNPATLSPSSLNTSQEEPLTSADATTDTSSGSEPSESTSTTSSGVGEDGTFNDAYTSTVSSIDQLADFLKAKAWENDVTSGGQPEPEAPTKEQVYTNDGFLPSSPLPATHDKPAPLAGDLLPDSRVKDEGTTEVEDGSSKEEKTPTDESQGQVEDFVQHHLIPIIENEVTSFKVEEVEPSQYPRITANITTADESFLHASQGSLWEEPNPGRRASTMHNLHERASFLNLTSDGRMGRAFRKALVHLKDDVNFGSLAGLNSAGFKDTESNTLLDGAKPLYIVASGRHVKNLLAVCFTIVLNFIALGSCRNLQSSINHEGGVGVISMAVSFTGYMLGSIVSPSLVQNCGARSCLIAALIPHFVYVAANIYPAMWLMVPVSLCQGIALAIAWNAMSTYITLLSKGHALKMHEDYAAVNGRFFGIFGLISQSYFIVGNLIASLVLSYASYPVSDDVTALGNSSTSAVNTSAGPHYKLATNGHAALTSHAGSSSKYNLSTMGHTAASVVGGAVADSLNTSLSEGSDSYLHLCGANFWQHFDLGGDVYNVSNETKFLLFGIYMGSVALAMLVAICFLENLNPRLFESSEPALERFKNQLVSLLKFITDRRFLMILPMLMYSFMEVGFVTSEMTKAFVTCPLGMHMVGYTMMFLGICGSLSSYISGLLTKCTGRIPLILWAAGMNLGVLVAMDVWAPTTDSLVPFFAIMGLWGASDGIWVSQSNSLMSVVFPDKFEEAFAGLRMAQGIGVATVFGSSPAMSMRSKIYMLGGLCIFGIIMYLIMEILLRREKKKRPITIRQTSV</sequence>
<dbReference type="GeneID" id="101854578"/>